<proteinExistence type="predicted"/>
<keyword evidence="4" id="KW-1185">Reference proteome</keyword>
<accession>A0A521FFB5</accession>
<dbReference type="Pfam" id="PF18935">
    <property type="entry name" value="DUF5683"/>
    <property type="match status" value="1"/>
</dbReference>
<evidence type="ECO:0000256" key="1">
    <source>
        <dbReference type="SAM" id="SignalP"/>
    </source>
</evidence>
<dbReference type="EMBL" id="FXTP01000018">
    <property type="protein sequence ID" value="SMO94872.1"/>
    <property type="molecule type" value="Genomic_DNA"/>
</dbReference>
<name>A0A521FFB5_9BACT</name>
<organism evidence="3 4">
    <name type="scientific">Gracilimonas mengyeensis</name>
    <dbReference type="NCBI Taxonomy" id="1302730"/>
    <lineage>
        <taxon>Bacteria</taxon>
        <taxon>Pseudomonadati</taxon>
        <taxon>Balneolota</taxon>
        <taxon>Balneolia</taxon>
        <taxon>Balneolales</taxon>
        <taxon>Balneolaceae</taxon>
        <taxon>Gracilimonas</taxon>
    </lineage>
</organism>
<feature type="chain" id="PRO_5021940886" description="DUF5683 domain-containing protein" evidence="1">
    <location>
        <begin position="21"/>
        <end position="340"/>
    </location>
</feature>
<dbReference type="RefSeq" id="WP_142456046.1">
    <property type="nucleotide sequence ID" value="NZ_FXTP01000018.1"/>
</dbReference>
<evidence type="ECO:0000313" key="3">
    <source>
        <dbReference type="EMBL" id="SMO94872.1"/>
    </source>
</evidence>
<keyword evidence="1" id="KW-0732">Signal</keyword>
<dbReference type="InterPro" id="IPR043738">
    <property type="entry name" value="DUF5683"/>
</dbReference>
<feature type="signal peptide" evidence="1">
    <location>
        <begin position="1"/>
        <end position="20"/>
    </location>
</feature>
<dbReference type="AlphaFoldDB" id="A0A521FFB5"/>
<dbReference type="Proteomes" id="UP000317557">
    <property type="component" value="Unassembled WGS sequence"/>
</dbReference>
<feature type="domain" description="DUF5683" evidence="2">
    <location>
        <begin position="70"/>
        <end position="132"/>
    </location>
</feature>
<dbReference type="OrthoDB" id="9813910at2"/>
<gene>
    <name evidence="3" type="ORF">SAMN06265219_11842</name>
</gene>
<evidence type="ECO:0000313" key="4">
    <source>
        <dbReference type="Proteomes" id="UP000317557"/>
    </source>
</evidence>
<sequence length="340" mass="39168">MIRFTLILLSTLWACSSIQAQNLSAFQNEIFKQEESSSPEKPKELDISDFRYQGSYASSSSVLSLPREKAGAAFLASALVPGSGQAFNKKWVRAGLYFTAEVLGIVYYLDRNATARRQEKNYEEFTHQNWSVMAYAQWLVRYSDANNLSQPQLDQLRNMVFENGRPLNPTWGNTPADWQKVNISVLHTVENNTPFILDTPAGCWDNDPPDCNRRSNFSHTLPQYGSQQYYELISKYYQYQSGWRDWYGNVTTAENQDAPALYQYMWNGRDEPNGLFYTGRDRAEEFNDNYRIAGNILKLLVVNHVVSAFDAFITVKLKNSRIETQANLLQMEQVSLTWHF</sequence>
<evidence type="ECO:0000259" key="2">
    <source>
        <dbReference type="Pfam" id="PF18935"/>
    </source>
</evidence>
<reference evidence="3 4" key="1">
    <citation type="submission" date="2017-05" db="EMBL/GenBank/DDBJ databases">
        <authorList>
            <person name="Varghese N."/>
            <person name="Submissions S."/>
        </authorList>
    </citation>
    <scope>NUCLEOTIDE SEQUENCE [LARGE SCALE GENOMIC DNA]</scope>
    <source>
        <strain evidence="3 4">DSM 21985</strain>
    </source>
</reference>
<protein>
    <recommendedName>
        <fullName evidence="2">DUF5683 domain-containing protein</fullName>
    </recommendedName>
</protein>